<evidence type="ECO:0000313" key="2">
    <source>
        <dbReference type="Proteomes" id="UP001148786"/>
    </source>
</evidence>
<gene>
    <name evidence="1" type="ORF">NLJ89_g5477</name>
</gene>
<proteinExistence type="predicted"/>
<dbReference type="Proteomes" id="UP001148786">
    <property type="component" value="Unassembled WGS sequence"/>
</dbReference>
<reference evidence="1" key="1">
    <citation type="submission" date="2022-07" db="EMBL/GenBank/DDBJ databases">
        <title>Genome Sequence of Agrocybe chaxingu.</title>
        <authorList>
            <person name="Buettner E."/>
        </authorList>
    </citation>
    <scope>NUCLEOTIDE SEQUENCE</scope>
    <source>
        <strain evidence="1">MP-N11</strain>
    </source>
</reference>
<keyword evidence="2" id="KW-1185">Reference proteome</keyword>
<sequence>MRRHYRIARTEPFDSRLIKTDQRSHNANFYDAYHTLSDFGFTLRELVDIVRDTHEKFEATRLDIWAVMFIHQDCVEAIAHPILRRRIERRAYVLRSWLANAFSIGKLIRYLFSTWYWMETYSQQGEWAKFAKQSNNFLLIFEELDRQQKCNYDEVDYPGLPGPIVEAVGVRQVLRDTLEIVSSLPRCGLENEDVTKAVEIVKRIAPQWDELVKAM</sequence>
<evidence type="ECO:0000313" key="1">
    <source>
        <dbReference type="EMBL" id="KAJ3508952.1"/>
    </source>
</evidence>
<dbReference type="AlphaFoldDB" id="A0A9W8K777"/>
<comment type="caution">
    <text evidence="1">The sequence shown here is derived from an EMBL/GenBank/DDBJ whole genome shotgun (WGS) entry which is preliminary data.</text>
</comment>
<accession>A0A9W8K777</accession>
<name>A0A9W8K777_9AGAR</name>
<protein>
    <submittedName>
        <fullName evidence="1">Uncharacterized protein</fullName>
    </submittedName>
</protein>
<dbReference type="OrthoDB" id="10405894at2759"/>
<dbReference type="EMBL" id="JANKHO010000518">
    <property type="protein sequence ID" value="KAJ3508952.1"/>
    <property type="molecule type" value="Genomic_DNA"/>
</dbReference>
<organism evidence="1 2">
    <name type="scientific">Agrocybe chaxingu</name>
    <dbReference type="NCBI Taxonomy" id="84603"/>
    <lineage>
        <taxon>Eukaryota</taxon>
        <taxon>Fungi</taxon>
        <taxon>Dikarya</taxon>
        <taxon>Basidiomycota</taxon>
        <taxon>Agaricomycotina</taxon>
        <taxon>Agaricomycetes</taxon>
        <taxon>Agaricomycetidae</taxon>
        <taxon>Agaricales</taxon>
        <taxon>Agaricineae</taxon>
        <taxon>Strophariaceae</taxon>
        <taxon>Agrocybe</taxon>
    </lineage>
</organism>